<name>A0A0G0Q982_9BACT</name>
<gene>
    <name evidence="1" type="ORF">UT64_C0002G0030</name>
</gene>
<dbReference type="SUPFAM" id="SSF53187">
    <property type="entry name" value="Zn-dependent exopeptidases"/>
    <property type="match status" value="1"/>
</dbReference>
<protein>
    <recommendedName>
        <fullName evidence="3">N-formylglutamate amidohydrolase</fullName>
    </recommendedName>
</protein>
<dbReference type="Pfam" id="PF05013">
    <property type="entry name" value="FGase"/>
    <property type="match status" value="1"/>
</dbReference>
<evidence type="ECO:0000313" key="2">
    <source>
        <dbReference type="Proteomes" id="UP000034137"/>
    </source>
</evidence>
<dbReference type="EMBL" id="LBXO01000002">
    <property type="protein sequence ID" value="KKR33891.1"/>
    <property type="molecule type" value="Genomic_DNA"/>
</dbReference>
<dbReference type="Proteomes" id="UP000034137">
    <property type="component" value="Unassembled WGS sequence"/>
</dbReference>
<sequence length="253" mass="29726">MKKIILHIPHSSTNIPIKDGYVVSDVELRSEMIKLTDWHTDDLFQHKEAMQIITPFSRLFCDVERFPEDKDEVMAKVGMGMIYTNLDNGKVLRSINAELRNKIYKQFYQEHHSKFLQRVEEFLGRNDRCLIIDCHSFSSIPFERDLNKTLPRPDICIGTDDFHTPKTLVDATVKYFENNKLSCKVNMPYAGTIVPLKYYLKDKCVQSIMIEVNRNLYLEKNSNEKNKNYKEIKEILNGYIDEAVRIYKEGCKK</sequence>
<accession>A0A0G0Q982</accession>
<dbReference type="InterPro" id="IPR007709">
    <property type="entry name" value="N-FG_amidohydro"/>
</dbReference>
<evidence type="ECO:0008006" key="3">
    <source>
        <dbReference type="Google" id="ProtNLM"/>
    </source>
</evidence>
<comment type="caution">
    <text evidence="1">The sequence shown here is derived from an EMBL/GenBank/DDBJ whole genome shotgun (WGS) entry which is preliminary data.</text>
</comment>
<evidence type="ECO:0000313" key="1">
    <source>
        <dbReference type="EMBL" id="KKR33891.1"/>
    </source>
</evidence>
<proteinExistence type="predicted"/>
<reference evidence="1 2" key="1">
    <citation type="journal article" date="2015" name="Nature">
        <title>rRNA introns, odd ribosomes, and small enigmatic genomes across a large radiation of phyla.</title>
        <authorList>
            <person name="Brown C.T."/>
            <person name="Hug L.A."/>
            <person name="Thomas B.C."/>
            <person name="Sharon I."/>
            <person name="Castelle C.J."/>
            <person name="Singh A."/>
            <person name="Wilkins M.J."/>
            <person name="Williams K.H."/>
            <person name="Banfield J.F."/>
        </authorList>
    </citation>
    <scope>NUCLEOTIDE SEQUENCE [LARGE SCALE GENOMIC DNA]</scope>
</reference>
<dbReference type="PATRIC" id="fig|1618642.3.peg.80"/>
<dbReference type="Gene3D" id="3.40.630.40">
    <property type="entry name" value="Zn-dependent exopeptidases"/>
    <property type="match status" value="1"/>
</dbReference>
<organism evidence="1 2">
    <name type="scientific">Candidatus Falkowbacteria bacterium GW2011_GWF2_39_8</name>
    <dbReference type="NCBI Taxonomy" id="1618642"/>
    <lineage>
        <taxon>Bacteria</taxon>
        <taxon>Candidatus Falkowiibacteriota</taxon>
    </lineage>
</organism>
<dbReference type="AlphaFoldDB" id="A0A0G0Q982"/>